<comment type="subcellular location">
    <subcellularLocation>
        <location evidence="1">Membrane</location>
        <topology evidence="1">Multi-pass membrane protein</topology>
    </subcellularLocation>
</comment>
<keyword evidence="3 13" id="KW-0444">Lipid biosynthesis</keyword>
<evidence type="ECO:0000256" key="2">
    <source>
        <dbReference type="ARBA" id="ARBA00009295"/>
    </source>
</evidence>
<dbReference type="Pfam" id="PF00487">
    <property type="entry name" value="FA_desaturase"/>
    <property type="match status" value="1"/>
</dbReference>
<dbReference type="EMBL" id="CP092867">
    <property type="protein sequence ID" value="UYV68479.1"/>
    <property type="molecule type" value="Genomic_DNA"/>
</dbReference>
<evidence type="ECO:0000256" key="11">
    <source>
        <dbReference type="ARBA" id="ARBA00023136"/>
    </source>
</evidence>
<keyword evidence="6" id="KW-0276">Fatty acid metabolism</keyword>
<gene>
    <name evidence="17" type="ORF">LAZ67_5004437</name>
</gene>
<comment type="domain">
    <text evidence="13">The histidine box domains are involved in binding the catalytic metal ions.</text>
</comment>
<dbReference type="Gene3D" id="3.30.70.270">
    <property type="match status" value="1"/>
</dbReference>
<evidence type="ECO:0000256" key="8">
    <source>
        <dbReference type="ARBA" id="ARBA00023002"/>
    </source>
</evidence>
<evidence type="ECO:0000256" key="3">
    <source>
        <dbReference type="ARBA" id="ARBA00022516"/>
    </source>
</evidence>
<dbReference type="Pfam" id="PF17919">
    <property type="entry name" value="RT_RNaseH_2"/>
    <property type="match status" value="1"/>
</dbReference>
<reference evidence="17 18" key="1">
    <citation type="submission" date="2022-01" db="EMBL/GenBank/DDBJ databases">
        <title>A chromosomal length assembly of Cordylochernes scorpioides.</title>
        <authorList>
            <person name="Zeh D."/>
            <person name="Zeh J."/>
        </authorList>
    </citation>
    <scope>NUCLEOTIDE SEQUENCE [LARGE SCALE GENOMIC DNA]</scope>
    <source>
        <strain evidence="17">IN4F17</strain>
        <tissue evidence="17">Whole Body</tissue>
    </source>
</reference>
<evidence type="ECO:0000256" key="1">
    <source>
        <dbReference type="ARBA" id="ARBA00004141"/>
    </source>
</evidence>
<accession>A0ABY6KIC0</accession>
<keyword evidence="5" id="KW-0479">Metal-binding</keyword>
<dbReference type="InterPro" id="IPR043502">
    <property type="entry name" value="DNA/RNA_pol_sf"/>
</dbReference>
<dbReference type="InterPro" id="IPR043128">
    <property type="entry name" value="Rev_trsase/Diguanyl_cyclase"/>
</dbReference>
<keyword evidence="12 13" id="KW-0275">Fatty acid biosynthesis</keyword>
<dbReference type="CDD" id="cd03505">
    <property type="entry name" value="Delta9-FADS-like"/>
    <property type="match status" value="1"/>
</dbReference>
<keyword evidence="8 13" id="KW-0560">Oxidoreductase</keyword>
<evidence type="ECO:0000259" key="15">
    <source>
        <dbReference type="Pfam" id="PF00487"/>
    </source>
</evidence>
<evidence type="ECO:0000256" key="10">
    <source>
        <dbReference type="ARBA" id="ARBA00023098"/>
    </source>
</evidence>
<dbReference type="PANTHER" id="PTHR11351:SF31">
    <property type="entry name" value="DESATURASE 1, ISOFORM A-RELATED"/>
    <property type="match status" value="1"/>
</dbReference>
<evidence type="ECO:0000256" key="9">
    <source>
        <dbReference type="ARBA" id="ARBA00023004"/>
    </source>
</evidence>
<evidence type="ECO:0000259" key="16">
    <source>
        <dbReference type="Pfam" id="PF17919"/>
    </source>
</evidence>
<sequence length="523" mass="59642">MTEDSNMQRMTEAEDEYFADALTNMQPHCDELVSRLTDAIRGIAVPRVEEALISPFDGSYAANNFIQQLERTSEGPQDDTTLQARLRALLKDPIRRILPSKITMGLQLGLTNPIIVEALTEGLQASDQRLMRAIAPKTLTEWNPLNNLLKKDTPWHWDTKCQHSFDTLKECLTTKPVLHLFKEGLPCQLFCDASLQGIAGILKLQHPDGTLHPVQYYSRALRPHEKNYTITELECLAVIDSVEKFRIYLAGTPLYELQTLRYSSSKICVVQPSQLTSWEVLESQPGPTASGPIGLTRLGLPLRIFLAFCNLLAFQNHIYEWARDHRVHHKFSETDADPHNSNRGFFFCHIGWLLVRKHPDVMRKGKTVDCSDLLKDPVVVFQKKYYFPLMISTCFVMTTIVPVYAWGEGLYNSFLVATLLRYTVILHATWLVNSAAHTWGSRPYDKTIKPRQNTLVALFAIGEGFHNYHHTFPWDYSTSELGWNINLTTMIIDFMASIGQAYDLRSVPADMIQQRQQRTGDLN</sequence>
<keyword evidence="10" id="KW-0443">Lipid metabolism</keyword>
<dbReference type="PROSITE" id="PS00476">
    <property type="entry name" value="FATTY_ACID_DESATUR_1"/>
    <property type="match status" value="1"/>
</dbReference>
<protein>
    <submittedName>
        <fullName evidence="17">SCD</fullName>
    </submittedName>
</protein>
<evidence type="ECO:0000256" key="12">
    <source>
        <dbReference type="ARBA" id="ARBA00023160"/>
    </source>
</evidence>
<evidence type="ECO:0000256" key="13">
    <source>
        <dbReference type="RuleBase" id="RU000581"/>
    </source>
</evidence>
<organism evidence="17 18">
    <name type="scientific">Cordylochernes scorpioides</name>
    <dbReference type="NCBI Taxonomy" id="51811"/>
    <lineage>
        <taxon>Eukaryota</taxon>
        <taxon>Metazoa</taxon>
        <taxon>Ecdysozoa</taxon>
        <taxon>Arthropoda</taxon>
        <taxon>Chelicerata</taxon>
        <taxon>Arachnida</taxon>
        <taxon>Pseudoscorpiones</taxon>
        <taxon>Cheliferoidea</taxon>
        <taxon>Chernetidae</taxon>
        <taxon>Cordylochernes</taxon>
    </lineage>
</organism>
<evidence type="ECO:0000256" key="14">
    <source>
        <dbReference type="SAM" id="Phobius"/>
    </source>
</evidence>
<keyword evidence="4 13" id="KW-0812">Transmembrane</keyword>
<evidence type="ECO:0000313" key="17">
    <source>
        <dbReference type="EMBL" id="UYV68479.1"/>
    </source>
</evidence>
<evidence type="ECO:0000313" key="18">
    <source>
        <dbReference type="Proteomes" id="UP001235939"/>
    </source>
</evidence>
<keyword evidence="7 14" id="KW-1133">Transmembrane helix</keyword>
<feature type="domain" description="Reverse transcriptase/retrotransposon-derived protein RNase H-like" evidence="16">
    <location>
        <begin position="157"/>
        <end position="253"/>
    </location>
</feature>
<dbReference type="InterPro" id="IPR015876">
    <property type="entry name" value="Acyl-CoA_DS"/>
</dbReference>
<name>A0ABY6KIC0_9ARAC</name>
<evidence type="ECO:0000256" key="4">
    <source>
        <dbReference type="ARBA" id="ARBA00022692"/>
    </source>
</evidence>
<keyword evidence="18" id="KW-1185">Reference proteome</keyword>
<evidence type="ECO:0000256" key="7">
    <source>
        <dbReference type="ARBA" id="ARBA00022989"/>
    </source>
</evidence>
<keyword evidence="11 14" id="KW-0472">Membrane</keyword>
<dbReference type="InterPro" id="IPR005804">
    <property type="entry name" value="FA_desaturase_dom"/>
</dbReference>
<dbReference type="PRINTS" id="PR00075">
    <property type="entry name" value="FACDDSATRASE"/>
</dbReference>
<evidence type="ECO:0000256" key="6">
    <source>
        <dbReference type="ARBA" id="ARBA00022832"/>
    </source>
</evidence>
<feature type="domain" description="Fatty acid desaturase" evidence="15">
    <location>
        <begin position="304"/>
        <end position="473"/>
    </location>
</feature>
<comment type="cofactor">
    <cofactor evidence="13">
        <name>Fe(2+)</name>
        <dbReference type="ChEBI" id="CHEBI:29033"/>
    </cofactor>
</comment>
<dbReference type="SUPFAM" id="SSF56672">
    <property type="entry name" value="DNA/RNA polymerases"/>
    <property type="match status" value="1"/>
</dbReference>
<dbReference type="PANTHER" id="PTHR11351">
    <property type="entry name" value="ACYL-COA DESATURASE"/>
    <property type="match status" value="1"/>
</dbReference>
<proteinExistence type="inferred from homology"/>
<dbReference type="Proteomes" id="UP001235939">
    <property type="component" value="Chromosome 05"/>
</dbReference>
<dbReference type="InterPro" id="IPR041577">
    <property type="entry name" value="RT_RNaseH_2"/>
</dbReference>
<evidence type="ECO:0000256" key="5">
    <source>
        <dbReference type="ARBA" id="ARBA00022723"/>
    </source>
</evidence>
<feature type="transmembrane region" description="Helical" evidence="14">
    <location>
        <begin position="411"/>
        <end position="432"/>
    </location>
</feature>
<keyword evidence="9" id="KW-0408">Iron</keyword>
<comment type="similarity">
    <text evidence="2 13">Belongs to the fatty acid desaturase type 1 family.</text>
</comment>
<dbReference type="InterPro" id="IPR001522">
    <property type="entry name" value="FADS-1_CS"/>
</dbReference>
<feature type="transmembrane region" description="Helical" evidence="14">
    <location>
        <begin position="385"/>
        <end position="405"/>
    </location>
</feature>